<dbReference type="EnsemblPlants" id="AET3Gv21211300.1">
    <property type="protein sequence ID" value="AET3Gv21211300.1"/>
    <property type="gene ID" value="AET3Gv21211300"/>
</dbReference>
<evidence type="ECO:0000313" key="2">
    <source>
        <dbReference type="Proteomes" id="UP000015105"/>
    </source>
</evidence>
<reference evidence="1" key="4">
    <citation type="submission" date="2019-03" db="UniProtKB">
        <authorList>
            <consortium name="EnsemblPlants"/>
        </authorList>
    </citation>
    <scope>IDENTIFICATION</scope>
</reference>
<protein>
    <recommendedName>
        <fullName evidence="3">FBD domain-containing protein</fullName>
    </recommendedName>
</protein>
<sequence length="86" mass="9743">GSTCDQDQASIQELTLQMQMNHLITVSVNDFRGVDHEVHFVAKLLSWAPALEEVRIEWKGEMDRSMVITKLLALPRVSPRAKIIVT</sequence>
<dbReference type="Gramene" id="AET3Gv21211300.1">
    <property type="protein sequence ID" value="AET3Gv21211300.1"/>
    <property type="gene ID" value="AET3Gv21211300"/>
</dbReference>
<keyword evidence="2" id="KW-1185">Reference proteome</keyword>
<evidence type="ECO:0008006" key="3">
    <source>
        <dbReference type="Google" id="ProtNLM"/>
    </source>
</evidence>
<dbReference type="Proteomes" id="UP000015105">
    <property type="component" value="Chromosome 3D"/>
</dbReference>
<reference evidence="1" key="5">
    <citation type="journal article" date="2021" name="G3 (Bethesda)">
        <title>Aegilops tauschii genome assembly Aet v5.0 features greater sequence contiguity and improved annotation.</title>
        <authorList>
            <person name="Wang L."/>
            <person name="Zhu T."/>
            <person name="Rodriguez J.C."/>
            <person name="Deal K.R."/>
            <person name="Dubcovsky J."/>
            <person name="McGuire P.E."/>
            <person name="Lux T."/>
            <person name="Spannagl M."/>
            <person name="Mayer K.F.X."/>
            <person name="Baldrich P."/>
            <person name="Meyers B.C."/>
            <person name="Huo N."/>
            <person name="Gu Y.Q."/>
            <person name="Zhou H."/>
            <person name="Devos K.M."/>
            <person name="Bennetzen J.L."/>
            <person name="Unver T."/>
            <person name="Budak H."/>
            <person name="Gulick P.J."/>
            <person name="Galiba G."/>
            <person name="Kalapos B."/>
            <person name="Nelson D.R."/>
            <person name="Li P."/>
            <person name="You F.M."/>
            <person name="Luo M.C."/>
            <person name="Dvorak J."/>
        </authorList>
    </citation>
    <scope>NUCLEOTIDE SEQUENCE [LARGE SCALE GENOMIC DNA]</scope>
    <source>
        <strain evidence="1">cv. AL8/78</strain>
    </source>
</reference>
<organism evidence="1 2">
    <name type="scientific">Aegilops tauschii subsp. strangulata</name>
    <name type="common">Goatgrass</name>
    <dbReference type="NCBI Taxonomy" id="200361"/>
    <lineage>
        <taxon>Eukaryota</taxon>
        <taxon>Viridiplantae</taxon>
        <taxon>Streptophyta</taxon>
        <taxon>Embryophyta</taxon>
        <taxon>Tracheophyta</taxon>
        <taxon>Spermatophyta</taxon>
        <taxon>Magnoliopsida</taxon>
        <taxon>Liliopsida</taxon>
        <taxon>Poales</taxon>
        <taxon>Poaceae</taxon>
        <taxon>BOP clade</taxon>
        <taxon>Pooideae</taxon>
        <taxon>Triticodae</taxon>
        <taxon>Triticeae</taxon>
        <taxon>Triticinae</taxon>
        <taxon>Aegilops</taxon>
    </lineage>
</organism>
<name>A0A453GUF2_AEGTS</name>
<reference evidence="2" key="2">
    <citation type="journal article" date="2017" name="Nat. Plants">
        <title>The Aegilops tauschii genome reveals multiple impacts of transposons.</title>
        <authorList>
            <person name="Zhao G."/>
            <person name="Zou C."/>
            <person name="Li K."/>
            <person name="Wang K."/>
            <person name="Li T."/>
            <person name="Gao L."/>
            <person name="Zhang X."/>
            <person name="Wang H."/>
            <person name="Yang Z."/>
            <person name="Liu X."/>
            <person name="Jiang W."/>
            <person name="Mao L."/>
            <person name="Kong X."/>
            <person name="Jiao Y."/>
            <person name="Jia J."/>
        </authorList>
    </citation>
    <scope>NUCLEOTIDE SEQUENCE [LARGE SCALE GENOMIC DNA]</scope>
    <source>
        <strain evidence="2">cv. AL8/78</strain>
    </source>
</reference>
<accession>A0A453GUF2</accession>
<proteinExistence type="predicted"/>
<evidence type="ECO:0000313" key="1">
    <source>
        <dbReference type="EnsemblPlants" id="AET3Gv21211300.1"/>
    </source>
</evidence>
<reference evidence="2" key="1">
    <citation type="journal article" date="2014" name="Science">
        <title>Ancient hybridizations among the ancestral genomes of bread wheat.</title>
        <authorList>
            <consortium name="International Wheat Genome Sequencing Consortium,"/>
            <person name="Marcussen T."/>
            <person name="Sandve S.R."/>
            <person name="Heier L."/>
            <person name="Spannagl M."/>
            <person name="Pfeifer M."/>
            <person name="Jakobsen K.S."/>
            <person name="Wulff B.B."/>
            <person name="Steuernagel B."/>
            <person name="Mayer K.F."/>
            <person name="Olsen O.A."/>
        </authorList>
    </citation>
    <scope>NUCLEOTIDE SEQUENCE [LARGE SCALE GENOMIC DNA]</scope>
    <source>
        <strain evidence="2">cv. AL8/78</strain>
    </source>
</reference>
<dbReference type="AlphaFoldDB" id="A0A453GUF2"/>
<reference evidence="1" key="3">
    <citation type="journal article" date="2017" name="Nature">
        <title>Genome sequence of the progenitor of the wheat D genome Aegilops tauschii.</title>
        <authorList>
            <person name="Luo M.C."/>
            <person name="Gu Y.Q."/>
            <person name="Puiu D."/>
            <person name="Wang H."/>
            <person name="Twardziok S.O."/>
            <person name="Deal K.R."/>
            <person name="Huo N."/>
            <person name="Zhu T."/>
            <person name="Wang L."/>
            <person name="Wang Y."/>
            <person name="McGuire P.E."/>
            <person name="Liu S."/>
            <person name="Long H."/>
            <person name="Ramasamy R.K."/>
            <person name="Rodriguez J.C."/>
            <person name="Van S.L."/>
            <person name="Yuan L."/>
            <person name="Wang Z."/>
            <person name="Xia Z."/>
            <person name="Xiao L."/>
            <person name="Anderson O.D."/>
            <person name="Ouyang S."/>
            <person name="Liang Y."/>
            <person name="Zimin A.V."/>
            <person name="Pertea G."/>
            <person name="Qi P."/>
            <person name="Bennetzen J.L."/>
            <person name="Dai X."/>
            <person name="Dawson M.W."/>
            <person name="Muller H.G."/>
            <person name="Kugler K."/>
            <person name="Rivarola-Duarte L."/>
            <person name="Spannagl M."/>
            <person name="Mayer K.F.X."/>
            <person name="Lu F.H."/>
            <person name="Bevan M.W."/>
            <person name="Leroy P."/>
            <person name="Li P."/>
            <person name="You F.M."/>
            <person name="Sun Q."/>
            <person name="Liu Z."/>
            <person name="Lyons E."/>
            <person name="Wicker T."/>
            <person name="Salzberg S.L."/>
            <person name="Devos K.M."/>
            <person name="Dvorak J."/>
        </authorList>
    </citation>
    <scope>NUCLEOTIDE SEQUENCE [LARGE SCALE GENOMIC DNA]</scope>
    <source>
        <strain evidence="1">cv. AL8/78</strain>
    </source>
</reference>